<feature type="signal peptide" evidence="1">
    <location>
        <begin position="1"/>
        <end position="20"/>
    </location>
</feature>
<proteinExistence type="predicted"/>
<keyword evidence="3" id="KW-1185">Reference proteome</keyword>
<comment type="caution">
    <text evidence="2">The sequence shown here is derived from an EMBL/GenBank/DDBJ whole genome shotgun (WGS) entry which is preliminary data.</text>
</comment>
<organism evidence="2 3">
    <name type="scientific">Wandonia haliotis</name>
    <dbReference type="NCBI Taxonomy" id="574963"/>
    <lineage>
        <taxon>Bacteria</taxon>
        <taxon>Pseudomonadati</taxon>
        <taxon>Bacteroidota</taxon>
        <taxon>Flavobacteriia</taxon>
        <taxon>Flavobacteriales</taxon>
        <taxon>Crocinitomicaceae</taxon>
        <taxon>Wandonia</taxon>
    </lineage>
</organism>
<gene>
    <name evidence="2" type="ORF">GCM10009118_23880</name>
</gene>
<accession>A0ABP3Y6X1</accession>
<evidence type="ECO:0000313" key="3">
    <source>
        <dbReference type="Proteomes" id="UP001501126"/>
    </source>
</evidence>
<dbReference type="Proteomes" id="UP001501126">
    <property type="component" value="Unassembled WGS sequence"/>
</dbReference>
<keyword evidence="1" id="KW-0732">Signal</keyword>
<dbReference type="EMBL" id="BAAAFH010000011">
    <property type="protein sequence ID" value="GAA0875979.1"/>
    <property type="molecule type" value="Genomic_DNA"/>
</dbReference>
<sequence>MRLLVLILICLPVFFKQVIAQDSTFVEYEFKFVSNDILSNSPSSDKGVSFQSGKTKYFNDANEIDSCITNHVYSGLSKEQFVYNDNGKISQIISEKTILNHVYNSNNELCKTFLIEQKNKDTIEVQCFYVDGDTLITKIRDYTIGEYRDLYQETIKKWWNTDSTRLYIETHAKGSLYTTYVDEKKLDETLFSGRKQKTSTNHFLNSKLVGVTEYVSDKNGNIIYKTEFDSEMQLLKSERFEYSYMLASDKPYWVSKKHFKSKKIGGKEILVSITTRVR</sequence>
<evidence type="ECO:0000256" key="1">
    <source>
        <dbReference type="SAM" id="SignalP"/>
    </source>
</evidence>
<evidence type="ECO:0000313" key="2">
    <source>
        <dbReference type="EMBL" id="GAA0875979.1"/>
    </source>
</evidence>
<dbReference type="RefSeq" id="WP_343788005.1">
    <property type="nucleotide sequence ID" value="NZ_BAAAFH010000011.1"/>
</dbReference>
<reference evidence="3" key="1">
    <citation type="journal article" date="2019" name="Int. J. Syst. Evol. Microbiol.">
        <title>The Global Catalogue of Microorganisms (GCM) 10K type strain sequencing project: providing services to taxonomists for standard genome sequencing and annotation.</title>
        <authorList>
            <consortium name="The Broad Institute Genomics Platform"/>
            <consortium name="The Broad Institute Genome Sequencing Center for Infectious Disease"/>
            <person name="Wu L."/>
            <person name="Ma J."/>
        </authorList>
    </citation>
    <scope>NUCLEOTIDE SEQUENCE [LARGE SCALE GENOMIC DNA]</scope>
    <source>
        <strain evidence="3">JCM 16083</strain>
    </source>
</reference>
<feature type="chain" id="PRO_5047480870" evidence="1">
    <location>
        <begin position="21"/>
        <end position="278"/>
    </location>
</feature>
<protein>
    <submittedName>
        <fullName evidence="2">Uncharacterized protein</fullName>
    </submittedName>
</protein>
<name>A0ABP3Y6X1_9FLAO</name>